<dbReference type="OrthoDB" id="3637487at2759"/>
<name>A0A9W4UB45_9PLEO</name>
<sequence>MQLLDLPTEILGDIFHHVGSPHFFSDASRLLVCKQWFQLARLECSQNLYISLKSLRRLVSFPDVDSIQGNLQTLDLSLSGFEHWLDVELDENGCRVRSIKGINLSERSLFETDDKILQCHGQDRVDLKTWTDELNDTLLRLATIVRNSRSVCTLRIYATRRWGWSRSQISSLTPHLSAATLSTFLSTSKLTTLDLDTAHIDFKMGDCHLCLFVARHLNTLRHLRLRIQRLCVDALTPASRTGKLELETMLVNISHRPYSKSSNALWEKLIQQGQLLAEQMASPKMARILRKAPPHFRGIQAYDVLARESMSLGFGDAWDAEGKPFDTAAIIRNWRGVKRMPLSTAHSGT</sequence>
<dbReference type="Proteomes" id="UP001152607">
    <property type="component" value="Unassembled WGS sequence"/>
</dbReference>
<evidence type="ECO:0000313" key="2">
    <source>
        <dbReference type="EMBL" id="CAI6332118.1"/>
    </source>
</evidence>
<reference evidence="2" key="1">
    <citation type="submission" date="2023-01" db="EMBL/GenBank/DDBJ databases">
        <authorList>
            <person name="Van Ghelder C."/>
            <person name="Rancurel C."/>
        </authorList>
    </citation>
    <scope>NUCLEOTIDE SEQUENCE</scope>
    <source>
        <strain evidence="2">CNCM I-4278</strain>
    </source>
</reference>
<evidence type="ECO:0000259" key="1">
    <source>
        <dbReference type="PROSITE" id="PS50181"/>
    </source>
</evidence>
<gene>
    <name evidence="2" type="ORF">PDIGIT_LOCUS5148</name>
</gene>
<proteinExistence type="predicted"/>
<dbReference type="AlphaFoldDB" id="A0A9W4UB45"/>
<accession>A0A9W4UB45</accession>
<comment type="caution">
    <text evidence="2">The sequence shown here is derived from an EMBL/GenBank/DDBJ whole genome shotgun (WGS) entry which is preliminary data.</text>
</comment>
<dbReference type="EMBL" id="CAOQHR010000003">
    <property type="protein sequence ID" value="CAI6332118.1"/>
    <property type="molecule type" value="Genomic_DNA"/>
</dbReference>
<dbReference type="InterPro" id="IPR001810">
    <property type="entry name" value="F-box_dom"/>
</dbReference>
<feature type="domain" description="F-box" evidence="1">
    <location>
        <begin position="1"/>
        <end position="52"/>
    </location>
</feature>
<dbReference type="PROSITE" id="PS50181">
    <property type="entry name" value="FBOX"/>
    <property type="match status" value="1"/>
</dbReference>
<protein>
    <recommendedName>
        <fullName evidence="1">F-box domain-containing protein</fullName>
    </recommendedName>
</protein>
<keyword evidence="3" id="KW-1185">Reference proteome</keyword>
<organism evidence="2 3">
    <name type="scientific">Periconia digitata</name>
    <dbReference type="NCBI Taxonomy" id="1303443"/>
    <lineage>
        <taxon>Eukaryota</taxon>
        <taxon>Fungi</taxon>
        <taxon>Dikarya</taxon>
        <taxon>Ascomycota</taxon>
        <taxon>Pezizomycotina</taxon>
        <taxon>Dothideomycetes</taxon>
        <taxon>Pleosporomycetidae</taxon>
        <taxon>Pleosporales</taxon>
        <taxon>Massarineae</taxon>
        <taxon>Periconiaceae</taxon>
        <taxon>Periconia</taxon>
    </lineage>
</organism>
<evidence type="ECO:0000313" key="3">
    <source>
        <dbReference type="Proteomes" id="UP001152607"/>
    </source>
</evidence>